<dbReference type="InterPro" id="IPR012336">
    <property type="entry name" value="Thioredoxin-like_fold"/>
</dbReference>
<dbReference type="PROSITE" id="PS51352">
    <property type="entry name" value="THIOREDOXIN_2"/>
    <property type="match status" value="1"/>
</dbReference>
<keyword evidence="6" id="KW-0812">Transmembrane</keyword>
<keyword evidence="2" id="KW-0732">Signal</keyword>
<dbReference type="PANTHER" id="PTHR13887">
    <property type="entry name" value="GLUTATHIONE S-TRANSFERASE KAPPA"/>
    <property type="match status" value="1"/>
</dbReference>
<name>A0A344L2B9_9PSEU</name>
<dbReference type="RefSeq" id="WP_113691462.1">
    <property type="nucleotide sequence ID" value="NZ_CP015163.1"/>
</dbReference>
<proteinExistence type="inferred from homology"/>
<gene>
    <name evidence="8" type="ORF">A4R43_06310</name>
</gene>
<dbReference type="SUPFAM" id="SSF52833">
    <property type="entry name" value="Thioredoxin-like"/>
    <property type="match status" value="1"/>
</dbReference>
<dbReference type="EMBL" id="CP015163">
    <property type="protein sequence ID" value="AXB42193.1"/>
    <property type="molecule type" value="Genomic_DNA"/>
</dbReference>
<comment type="similarity">
    <text evidence="1">Belongs to the thioredoxin family. DsbA subfamily.</text>
</comment>
<keyword evidence="6" id="KW-0472">Membrane</keyword>
<evidence type="ECO:0000259" key="7">
    <source>
        <dbReference type="PROSITE" id="PS51352"/>
    </source>
</evidence>
<evidence type="ECO:0000256" key="1">
    <source>
        <dbReference type="ARBA" id="ARBA00005791"/>
    </source>
</evidence>
<reference evidence="8 9" key="1">
    <citation type="submission" date="2016-04" db="EMBL/GenBank/DDBJ databases">
        <title>Complete genome sequence and analysis of deep-sea sediment isolate, Amycolatopsis sp. WP1.</title>
        <authorList>
            <person name="Wang H."/>
            <person name="Chen S."/>
            <person name="Wu Q."/>
        </authorList>
    </citation>
    <scope>NUCLEOTIDE SEQUENCE [LARGE SCALE GENOMIC DNA]</scope>
    <source>
        <strain evidence="8 9">WP1</strain>
    </source>
</reference>
<evidence type="ECO:0000256" key="3">
    <source>
        <dbReference type="ARBA" id="ARBA00023002"/>
    </source>
</evidence>
<dbReference type="Proteomes" id="UP000250434">
    <property type="component" value="Chromosome"/>
</dbReference>
<evidence type="ECO:0000256" key="2">
    <source>
        <dbReference type="ARBA" id="ARBA00022729"/>
    </source>
</evidence>
<evidence type="ECO:0000256" key="6">
    <source>
        <dbReference type="SAM" id="Phobius"/>
    </source>
</evidence>
<keyword evidence="3" id="KW-0560">Oxidoreductase</keyword>
<organism evidence="8 9">
    <name type="scientific">Amycolatopsis albispora</name>
    <dbReference type="NCBI Taxonomy" id="1804986"/>
    <lineage>
        <taxon>Bacteria</taxon>
        <taxon>Bacillati</taxon>
        <taxon>Actinomycetota</taxon>
        <taxon>Actinomycetes</taxon>
        <taxon>Pseudonocardiales</taxon>
        <taxon>Pseudonocardiaceae</taxon>
        <taxon>Amycolatopsis</taxon>
    </lineage>
</organism>
<keyword evidence="5" id="KW-0676">Redox-active center</keyword>
<dbReference type="AlphaFoldDB" id="A0A344L2B9"/>
<dbReference type="Pfam" id="PF13462">
    <property type="entry name" value="Thioredoxin_4"/>
    <property type="match status" value="1"/>
</dbReference>
<protein>
    <submittedName>
        <fullName evidence="8">Thioredoxin</fullName>
    </submittedName>
</protein>
<dbReference type="InterPro" id="IPR036249">
    <property type="entry name" value="Thioredoxin-like_sf"/>
</dbReference>
<evidence type="ECO:0000256" key="4">
    <source>
        <dbReference type="ARBA" id="ARBA00023157"/>
    </source>
</evidence>
<dbReference type="PANTHER" id="PTHR13887:SF14">
    <property type="entry name" value="DISULFIDE BOND FORMATION PROTEIN D"/>
    <property type="match status" value="1"/>
</dbReference>
<sequence length="251" mass="26908">MSRSNRSSNPVTAKRGLSPNIVVTLVIVVVAALVLGGILLFGGSEDGDNGGAGDQPRVSAEVLRKPDSHTLIEAPDGKVTLVEFLDYQCPACASYYRNITSKIEQDYAGRITFVTRNFPLEMHPLAVPAAEAAEAAALQGKYREMYHALYDNFQQWAVSPDGQNVNSDAAAAKALFSGYAEQLGLDMAKYEADLGSPQVRAAIEQGRADGQQAGVTSTPTLFVNGIKFQPQGDTFGAVDKELRELIDRELG</sequence>
<evidence type="ECO:0000313" key="8">
    <source>
        <dbReference type="EMBL" id="AXB42193.1"/>
    </source>
</evidence>
<dbReference type="GO" id="GO:0016491">
    <property type="term" value="F:oxidoreductase activity"/>
    <property type="evidence" value="ECO:0007669"/>
    <property type="project" value="UniProtKB-KW"/>
</dbReference>
<feature type="domain" description="Thioredoxin" evidence="7">
    <location>
        <begin position="44"/>
        <end position="193"/>
    </location>
</feature>
<dbReference type="InterPro" id="IPR013766">
    <property type="entry name" value="Thioredoxin_domain"/>
</dbReference>
<feature type="transmembrane region" description="Helical" evidence="6">
    <location>
        <begin position="21"/>
        <end position="41"/>
    </location>
</feature>
<dbReference type="Gene3D" id="3.40.30.10">
    <property type="entry name" value="Glutaredoxin"/>
    <property type="match status" value="1"/>
</dbReference>
<keyword evidence="9" id="KW-1185">Reference proteome</keyword>
<dbReference type="KEGG" id="aab:A4R43_06310"/>
<keyword evidence="4" id="KW-1015">Disulfide bond</keyword>
<dbReference type="OrthoDB" id="117402at2"/>
<evidence type="ECO:0000256" key="5">
    <source>
        <dbReference type="ARBA" id="ARBA00023284"/>
    </source>
</evidence>
<keyword evidence="6" id="KW-1133">Transmembrane helix</keyword>
<accession>A0A344L2B9</accession>
<evidence type="ECO:0000313" key="9">
    <source>
        <dbReference type="Proteomes" id="UP000250434"/>
    </source>
</evidence>